<feature type="compositionally biased region" description="Pro residues" evidence="1">
    <location>
        <begin position="32"/>
        <end position="41"/>
    </location>
</feature>
<feature type="chain" id="PRO_5012904667" evidence="2">
    <location>
        <begin position="20"/>
        <end position="76"/>
    </location>
</feature>
<evidence type="ECO:0000313" key="3">
    <source>
        <dbReference type="EMBL" id="CRK87772.1"/>
    </source>
</evidence>
<dbReference type="PROSITE" id="PS51257">
    <property type="entry name" value="PROKAR_LIPOPROTEIN"/>
    <property type="match status" value="1"/>
</dbReference>
<feature type="region of interest" description="Disordered" evidence="1">
    <location>
        <begin position="25"/>
        <end position="48"/>
    </location>
</feature>
<sequence length="76" mass="8319">MKFLIFLLMVLMSIACSFGQGPPGMTFGKPGDGPPKNPPPNTGDDQDVHSYKLFSTADALNNKFARKIFSEFSSVY</sequence>
<name>A0A1J1HK33_9DIPT</name>
<evidence type="ECO:0000256" key="2">
    <source>
        <dbReference type="SAM" id="SignalP"/>
    </source>
</evidence>
<protein>
    <submittedName>
        <fullName evidence="3">CLUMA_CG001561, isoform A</fullName>
    </submittedName>
</protein>
<keyword evidence="2" id="KW-0732">Signal</keyword>
<accession>A0A1J1HK33</accession>
<evidence type="ECO:0000256" key="1">
    <source>
        <dbReference type="SAM" id="MobiDB-lite"/>
    </source>
</evidence>
<gene>
    <name evidence="3" type="ORF">CLUMA_CG001561</name>
</gene>
<proteinExistence type="predicted"/>
<organism evidence="3 4">
    <name type="scientific">Clunio marinus</name>
    <dbReference type="NCBI Taxonomy" id="568069"/>
    <lineage>
        <taxon>Eukaryota</taxon>
        <taxon>Metazoa</taxon>
        <taxon>Ecdysozoa</taxon>
        <taxon>Arthropoda</taxon>
        <taxon>Hexapoda</taxon>
        <taxon>Insecta</taxon>
        <taxon>Pterygota</taxon>
        <taxon>Neoptera</taxon>
        <taxon>Endopterygota</taxon>
        <taxon>Diptera</taxon>
        <taxon>Nematocera</taxon>
        <taxon>Chironomoidea</taxon>
        <taxon>Chironomidae</taxon>
        <taxon>Clunio</taxon>
    </lineage>
</organism>
<keyword evidence="4" id="KW-1185">Reference proteome</keyword>
<evidence type="ECO:0000313" key="4">
    <source>
        <dbReference type="Proteomes" id="UP000183832"/>
    </source>
</evidence>
<dbReference type="EMBL" id="CVRI01000005">
    <property type="protein sequence ID" value="CRK87772.1"/>
    <property type="molecule type" value="Genomic_DNA"/>
</dbReference>
<reference evidence="3 4" key="1">
    <citation type="submission" date="2015-04" db="EMBL/GenBank/DDBJ databases">
        <authorList>
            <person name="Syromyatnikov M.Y."/>
            <person name="Popov V.N."/>
        </authorList>
    </citation>
    <scope>NUCLEOTIDE SEQUENCE [LARGE SCALE GENOMIC DNA]</scope>
</reference>
<dbReference type="AlphaFoldDB" id="A0A1J1HK33"/>
<feature type="signal peptide" evidence="2">
    <location>
        <begin position="1"/>
        <end position="19"/>
    </location>
</feature>
<dbReference type="Proteomes" id="UP000183832">
    <property type="component" value="Unassembled WGS sequence"/>
</dbReference>